<feature type="transmembrane region" description="Helical" evidence="3">
    <location>
        <begin position="16"/>
        <end position="34"/>
    </location>
</feature>
<dbReference type="CDD" id="cd01949">
    <property type="entry name" value="GGDEF"/>
    <property type="match status" value="1"/>
</dbReference>
<reference evidence="5 6" key="1">
    <citation type="submission" date="2019-07" db="EMBL/GenBank/DDBJ databases">
        <title>Full genome sequence of Devosia sp. Gsoil 520.</title>
        <authorList>
            <person name="Im W.-T."/>
        </authorList>
    </citation>
    <scope>NUCLEOTIDE SEQUENCE [LARGE SCALE GENOMIC DNA]</scope>
    <source>
        <strain evidence="5 6">Gsoil 520</strain>
    </source>
</reference>
<dbReference type="SMART" id="SM00267">
    <property type="entry name" value="GGDEF"/>
    <property type="match status" value="1"/>
</dbReference>
<feature type="transmembrane region" description="Helical" evidence="3">
    <location>
        <begin position="165"/>
        <end position="184"/>
    </location>
</feature>
<keyword evidence="3" id="KW-1133">Transmembrane helix</keyword>
<dbReference type="EC" id="2.7.7.65" evidence="1"/>
<dbReference type="FunFam" id="3.30.70.270:FF:000001">
    <property type="entry name" value="Diguanylate cyclase domain protein"/>
    <property type="match status" value="1"/>
</dbReference>
<evidence type="ECO:0000256" key="3">
    <source>
        <dbReference type="SAM" id="Phobius"/>
    </source>
</evidence>
<feature type="domain" description="GGDEF" evidence="4">
    <location>
        <begin position="336"/>
        <end position="469"/>
    </location>
</feature>
<dbReference type="OrthoDB" id="9812260at2"/>
<dbReference type="InterPro" id="IPR043128">
    <property type="entry name" value="Rev_trsase/Diguanyl_cyclase"/>
</dbReference>
<dbReference type="GO" id="GO:0043709">
    <property type="term" value="P:cell adhesion involved in single-species biofilm formation"/>
    <property type="evidence" value="ECO:0007669"/>
    <property type="project" value="TreeGrafter"/>
</dbReference>
<evidence type="ECO:0000256" key="2">
    <source>
        <dbReference type="ARBA" id="ARBA00034247"/>
    </source>
</evidence>
<dbReference type="PROSITE" id="PS50887">
    <property type="entry name" value="GGDEF"/>
    <property type="match status" value="1"/>
</dbReference>
<dbReference type="KEGG" id="dea:FPZ08_03150"/>
<dbReference type="Gene3D" id="3.30.70.270">
    <property type="match status" value="1"/>
</dbReference>
<feature type="transmembrane region" description="Helical" evidence="3">
    <location>
        <begin position="40"/>
        <end position="58"/>
    </location>
</feature>
<evidence type="ECO:0000256" key="1">
    <source>
        <dbReference type="ARBA" id="ARBA00012528"/>
    </source>
</evidence>
<feature type="transmembrane region" description="Helical" evidence="3">
    <location>
        <begin position="246"/>
        <end position="266"/>
    </location>
</feature>
<dbReference type="GO" id="GO:0052621">
    <property type="term" value="F:diguanylate cyclase activity"/>
    <property type="evidence" value="ECO:0007669"/>
    <property type="project" value="UniProtKB-EC"/>
</dbReference>
<gene>
    <name evidence="5" type="ORF">FPZ08_03150</name>
</gene>
<keyword evidence="3" id="KW-0812">Transmembrane</keyword>
<dbReference type="SUPFAM" id="SSF55073">
    <property type="entry name" value="Nucleotide cyclase"/>
    <property type="match status" value="1"/>
</dbReference>
<proteinExistence type="predicted"/>
<dbReference type="Proteomes" id="UP000315364">
    <property type="component" value="Chromosome"/>
</dbReference>
<comment type="catalytic activity">
    <reaction evidence="2">
        <text>2 GTP = 3',3'-c-di-GMP + 2 diphosphate</text>
        <dbReference type="Rhea" id="RHEA:24898"/>
        <dbReference type="ChEBI" id="CHEBI:33019"/>
        <dbReference type="ChEBI" id="CHEBI:37565"/>
        <dbReference type="ChEBI" id="CHEBI:58805"/>
        <dbReference type="EC" id="2.7.7.65"/>
    </reaction>
</comment>
<feature type="transmembrane region" description="Helical" evidence="3">
    <location>
        <begin position="65"/>
        <end position="91"/>
    </location>
</feature>
<protein>
    <recommendedName>
        <fullName evidence="1">diguanylate cyclase</fullName>
        <ecNumber evidence="1">2.7.7.65</ecNumber>
    </recommendedName>
</protein>
<dbReference type="RefSeq" id="WP_146288637.1">
    <property type="nucleotide sequence ID" value="NZ_CP042304.1"/>
</dbReference>
<name>A0A5B8LNG4_9HYPH</name>
<dbReference type="EMBL" id="CP042304">
    <property type="protein sequence ID" value="QDZ09828.1"/>
    <property type="molecule type" value="Genomic_DNA"/>
</dbReference>
<dbReference type="GO" id="GO:1902201">
    <property type="term" value="P:negative regulation of bacterial-type flagellum-dependent cell motility"/>
    <property type="evidence" value="ECO:0007669"/>
    <property type="project" value="TreeGrafter"/>
</dbReference>
<sequence length="489" mass="51140">MTAPRSKWDPLPTNPTLLSLCIGVLVLGACFVGIHTRLLFSLASLWPANALLLSLLLIRPEANRPLTWIVATAAYMTADLLTGGAFGASAILNGTNLVGVAAGLLVSKLLPCNVLLLRRPMDTIYIMLMLAAASAAAGLAGMVAGPMLFGMSGVRALDLWLTTEFVNYAIFVPLIITLNVGYRADSMTVYGHRGIAWRQGAAIATLLASVGFMHVSGGPGAIAFSIPALLWCAVCFRPATASALTMATAVWLLIAGPAGQIPFGFVLSEVGDLSSYRLGVAMIAIGPFAVAGLNAAWRVSNEALEVAATRDELSSLLNRRAFMDRGRKALARGNASQFCVLMIDIDHFKAINDFHGHPAGDAVIRAIGALLNSSVGPDDFAARIGGEEFAIGLQAVTPAAAEAAAERIRHVVSQMVVPGCGDADIRFTVSIGVADHQNHAELGATLSAADAALYVAKRNGRNRVVATFSMATEAEQAPAELAEPVMRVG</sequence>
<keyword evidence="3" id="KW-0472">Membrane</keyword>
<dbReference type="GO" id="GO:0005886">
    <property type="term" value="C:plasma membrane"/>
    <property type="evidence" value="ECO:0007669"/>
    <property type="project" value="TreeGrafter"/>
</dbReference>
<dbReference type="InterPro" id="IPR050469">
    <property type="entry name" value="Diguanylate_Cyclase"/>
</dbReference>
<feature type="transmembrane region" description="Helical" evidence="3">
    <location>
        <begin position="124"/>
        <end position="145"/>
    </location>
</feature>
<dbReference type="Pfam" id="PF00990">
    <property type="entry name" value="GGDEF"/>
    <property type="match status" value="1"/>
</dbReference>
<feature type="transmembrane region" description="Helical" evidence="3">
    <location>
        <begin position="196"/>
        <end position="215"/>
    </location>
</feature>
<dbReference type="PANTHER" id="PTHR45138:SF9">
    <property type="entry name" value="DIGUANYLATE CYCLASE DGCM-RELATED"/>
    <property type="match status" value="1"/>
</dbReference>
<feature type="transmembrane region" description="Helical" evidence="3">
    <location>
        <begin position="97"/>
        <end position="117"/>
    </location>
</feature>
<feature type="transmembrane region" description="Helical" evidence="3">
    <location>
        <begin position="278"/>
        <end position="297"/>
    </location>
</feature>
<feature type="transmembrane region" description="Helical" evidence="3">
    <location>
        <begin position="221"/>
        <end position="239"/>
    </location>
</feature>
<accession>A0A5B8LNG4</accession>
<evidence type="ECO:0000313" key="6">
    <source>
        <dbReference type="Proteomes" id="UP000315364"/>
    </source>
</evidence>
<evidence type="ECO:0000313" key="5">
    <source>
        <dbReference type="EMBL" id="QDZ09828.1"/>
    </source>
</evidence>
<dbReference type="NCBIfam" id="TIGR00254">
    <property type="entry name" value="GGDEF"/>
    <property type="match status" value="1"/>
</dbReference>
<dbReference type="PANTHER" id="PTHR45138">
    <property type="entry name" value="REGULATORY COMPONENTS OF SENSORY TRANSDUCTION SYSTEM"/>
    <property type="match status" value="1"/>
</dbReference>
<dbReference type="AlphaFoldDB" id="A0A5B8LNG4"/>
<organism evidence="5 6">
    <name type="scientific">Devosia ginsengisoli</name>
    <dbReference type="NCBI Taxonomy" id="400770"/>
    <lineage>
        <taxon>Bacteria</taxon>
        <taxon>Pseudomonadati</taxon>
        <taxon>Pseudomonadota</taxon>
        <taxon>Alphaproteobacteria</taxon>
        <taxon>Hyphomicrobiales</taxon>
        <taxon>Devosiaceae</taxon>
        <taxon>Devosia</taxon>
    </lineage>
</organism>
<dbReference type="PROSITE" id="PS51257">
    <property type="entry name" value="PROKAR_LIPOPROTEIN"/>
    <property type="match status" value="1"/>
</dbReference>
<keyword evidence="6" id="KW-1185">Reference proteome</keyword>
<evidence type="ECO:0000259" key="4">
    <source>
        <dbReference type="PROSITE" id="PS50887"/>
    </source>
</evidence>
<dbReference type="InterPro" id="IPR029787">
    <property type="entry name" value="Nucleotide_cyclase"/>
</dbReference>
<dbReference type="InterPro" id="IPR000160">
    <property type="entry name" value="GGDEF_dom"/>
</dbReference>